<feature type="domain" description="HTH lacI-type" evidence="4">
    <location>
        <begin position="9"/>
        <end position="63"/>
    </location>
</feature>
<keyword evidence="6" id="KW-1185">Reference proteome</keyword>
<keyword evidence="1" id="KW-0805">Transcription regulation</keyword>
<dbReference type="Pfam" id="PF00356">
    <property type="entry name" value="LacI"/>
    <property type="match status" value="1"/>
</dbReference>
<dbReference type="InterPro" id="IPR010982">
    <property type="entry name" value="Lambda_DNA-bd_dom_sf"/>
</dbReference>
<accession>A0ABS2CNF2</accession>
<dbReference type="Gene3D" id="3.40.50.2300">
    <property type="match status" value="2"/>
</dbReference>
<evidence type="ECO:0000256" key="1">
    <source>
        <dbReference type="ARBA" id="ARBA00023015"/>
    </source>
</evidence>
<evidence type="ECO:0000313" key="6">
    <source>
        <dbReference type="Proteomes" id="UP001430172"/>
    </source>
</evidence>
<dbReference type="RefSeq" id="WP_204131877.1">
    <property type="nucleotide sequence ID" value="NZ_JAFDVD010000015.1"/>
</dbReference>
<organism evidence="5 6">
    <name type="scientific">Phycicoccus sonneratiae</name>
    <dbReference type="NCBI Taxonomy" id="2807628"/>
    <lineage>
        <taxon>Bacteria</taxon>
        <taxon>Bacillati</taxon>
        <taxon>Actinomycetota</taxon>
        <taxon>Actinomycetes</taxon>
        <taxon>Micrococcales</taxon>
        <taxon>Intrasporangiaceae</taxon>
        <taxon>Phycicoccus</taxon>
    </lineage>
</organism>
<dbReference type="CDD" id="cd01392">
    <property type="entry name" value="HTH_LacI"/>
    <property type="match status" value="1"/>
</dbReference>
<dbReference type="GO" id="GO:0003677">
    <property type="term" value="F:DNA binding"/>
    <property type="evidence" value="ECO:0007669"/>
    <property type="project" value="UniProtKB-KW"/>
</dbReference>
<gene>
    <name evidence="5" type="ORF">JQN70_13470</name>
</gene>
<dbReference type="Gene3D" id="1.10.260.40">
    <property type="entry name" value="lambda repressor-like DNA-binding domains"/>
    <property type="match status" value="1"/>
</dbReference>
<dbReference type="SUPFAM" id="SSF47413">
    <property type="entry name" value="lambda repressor-like DNA-binding domains"/>
    <property type="match status" value="1"/>
</dbReference>
<comment type="caution">
    <text evidence="5">The sequence shown here is derived from an EMBL/GenBank/DDBJ whole genome shotgun (WGS) entry which is preliminary data.</text>
</comment>
<evidence type="ECO:0000259" key="4">
    <source>
        <dbReference type="PROSITE" id="PS50932"/>
    </source>
</evidence>
<evidence type="ECO:0000256" key="2">
    <source>
        <dbReference type="ARBA" id="ARBA00023125"/>
    </source>
</evidence>
<sequence length="345" mass="36141">MSNVAMRRVGLKDVARAAGVSVGTVSHVLNHPERVGTARREAVERAIEELGFVRDESARQLRAGYSSTVGLLLLDAWNPAFAEMARGVEDAAAEAGMTLLMSNSARSLERERAALKVFSEHRVAGAVVVPHDPRSQELHQVRAGGVPVVVLDRTDPRDGVVSVGVNDVLGGRLAAEHLLELGHRRLAFVGDPSLAVPVQDRFEGVRAAAAEAGVELVELDCPLSVEGGRTAGRTLAQMPVAERPTAVACAVDVVAVGLLQELPRHGVDVPGQVSVLGYDDIPLAAQLAVPLSTVARPHYAMGTAAFELLRAVVRGETPAEPHQVFAPTLVARASSAPLGATAGGE</sequence>
<dbReference type="InterPro" id="IPR028082">
    <property type="entry name" value="Peripla_BP_I"/>
</dbReference>
<dbReference type="Pfam" id="PF13377">
    <property type="entry name" value="Peripla_BP_3"/>
    <property type="match status" value="1"/>
</dbReference>
<dbReference type="PROSITE" id="PS00356">
    <property type="entry name" value="HTH_LACI_1"/>
    <property type="match status" value="1"/>
</dbReference>
<dbReference type="PROSITE" id="PS50932">
    <property type="entry name" value="HTH_LACI_2"/>
    <property type="match status" value="1"/>
</dbReference>
<dbReference type="Proteomes" id="UP001430172">
    <property type="component" value="Unassembled WGS sequence"/>
</dbReference>
<dbReference type="SMART" id="SM00354">
    <property type="entry name" value="HTH_LACI"/>
    <property type="match status" value="1"/>
</dbReference>
<proteinExistence type="predicted"/>
<dbReference type="SUPFAM" id="SSF53822">
    <property type="entry name" value="Periplasmic binding protein-like I"/>
    <property type="match status" value="1"/>
</dbReference>
<reference evidence="5" key="1">
    <citation type="submission" date="2021-02" db="EMBL/GenBank/DDBJ databases">
        <title>Phycicoccus sp. MQZ13P-5T, whole genome shotgun sequence.</title>
        <authorList>
            <person name="Tuo L."/>
        </authorList>
    </citation>
    <scope>NUCLEOTIDE SEQUENCE</scope>
    <source>
        <strain evidence="5">MQZ13P-5</strain>
    </source>
</reference>
<dbReference type="InterPro" id="IPR000843">
    <property type="entry name" value="HTH_LacI"/>
</dbReference>
<evidence type="ECO:0000256" key="3">
    <source>
        <dbReference type="ARBA" id="ARBA00023163"/>
    </source>
</evidence>
<keyword evidence="3" id="KW-0804">Transcription</keyword>
<name>A0ABS2CNF2_9MICO</name>
<keyword evidence="2 5" id="KW-0238">DNA-binding</keyword>
<protein>
    <submittedName>
        <fullName evidence="5">LacI family DNA-binding transcriptional regulator</fullName>
    </submittedName>
</protein>
<evidence type="ECO:0000313" key="5">
    <source>
        <dbReference type="EMBL" id="MBM6401403.1"/>
    </source>
</evidence>
<dbReference type="InterPro" id="IPR046335">
    <property type="entry name" value="LacI/GalR-like_sensor"/>
</dbReference>
<dbReference type="PANTHER" id="PTHR30146:SF109">
    <property type="entry name" value="HTH-TYPE TRANSCRIPTIONAL REGULATOR GALS"/>
    <property type="match status" value="1"/>
</dbReference>
<dbReference type="EMBL" id="JAFDVD010000015">
    <property type="protein sequence ID" value="MBM6401403.1"/>
    <property type="molecule type" value="Genomic_DNA"/>
</dbReference>
<dbReference type="PANTHER" id="PTHR30146">
    <property type="entry name" value="LACI-RELATED TRANSCRIPTIONAL REPRESSOR"/>
    <property type="match status" value="1"/>
</dbReference>